<accession>A0A2K4ZGM9</accession>
<reference evidence="2 3" key="1">
    <citation type="submission" date="2018-01" db="EMBL/GenBank/DDBJ databases">
        <authorList>
            <person name="Gaut B.S."/>
            <person name="Morton B.R."/>
            <person name="Clegg M.T."/>
            <person name="Duvall M.R."/>
        </authorList>
    </citation>
    <scope>NUCLEOTIDE SEQUENCE [LARGE SCALE GENOMIC DNA]</scope>
    <source>
        <strain evidence="2">GP69</strain>
    </source>
</reference>
<dbReference type="RefSeq" id="WP_103239731.1">
    <property type="nucleotide sequence ID" value="NZ_JANJZD010000010.1"/>
</dbReference>
<dbReference type="EMBL" id="OFSM01000011">
    <property type="protein sequence ID" value="SOY29630.1"/>
    <property type="molecule type" value="Genomic_DNA"/>
</dbReference>
<proteinExistence type="predicted"/>
<evidence type="ECO:0000313" key="3">
    <source>
        <dbReference type="Proteomes" id="UP000236311"/>
    </source>
</evidence>
<sequence length="245" mass="29391">MYYPDDFYCEPSEFEMQVEEFKESLAKSIKSEFLEEMERLKAENRKLQGIKDNFEQVKRDYERKKMECDRMMREAENNAKRMRVEELMKRFQTFFWRPSWEYLYGPKCDKCDKSRRIEVTLPSGNKVKDECECDKSRMKVMVPEKMVRYELADRDRGIAAWYTACGKEGERYYKLDYAGTVFAEKNLVVPGTSFDVLEKQENQNSLLFSTREECLAYCEYLNEKNLVPMDTIYECDGTVWKSEEE</sequence>
<name>A0A2K4ZGM9_9FIRM</name>
<feature type="coiled-coil region" evidence="1">
    <location>
        <begin position="30"/>
        <end position="85"/>
    </location>
</feature>
<dbReference type="AlphaFoldDB" id="A0A2K4ZGM9"/>
<evidence type="ECO:0000313" key="2">
    <source>
        <dbReference type="EMBL" id="SOY29630.1"/>
    </source>
</evidence>
<dbReference type="OrthoDB" id="2617584at2"/>
<keyword evidence="1" id="KW-0175">Coiled coil</keyword>
<keyword evidence="3" id="KW-1185">Reference proteome</keyword>
<protein>
    <submittedName>
        <fullName evidence="2">Uncharacterized protein</fullName>
    </submittedName>
</protein>
<organism evidence="2 3">
    <name type="scientific">Acetatifactor muris</name>
    <dbReference type="NCBI Taxonomy" id="879566"/>
    <lineage>
        <taxon>Bacteria</taxon>
        <taxon>Bacillati</taxon>
        <taxon>Bacillota</taxon>
        <taxon>Clostridia</taxon>
        <taxon>Lachnospirales</taxon>
        <taxon>Lachnospiraceae</taxon>
        <taxon>Acetatifactor</taxon>
    </lineage>
</organism>
<evidence type="ECO:0000256" key="1">
    <source>
        <dbReference type="SAM" id="Coils"/>
    </source>
</evidence>
<dbReference type="Proteomes" id="UP000236311">
    <property type="component" value="Unassembled WGS sequence"/>
</dbReference>
<gene>
    <name evidence="2" type="ORF">AMURIS_02351</name>
</gene>